<dbReference type="Gene3D" id="3.40.50.850">
    <property type="entry name" value="Isochorismatase-like"/>
    <property type="match status" value="1"/>
</dbReference>
<dbReference type="PANTHER" id="PTHR43540">
    <property type="entry name" value="PEROXYUREIDOACRYLATE/UREIDOACRYLATE AMIDOHYDROLASE-RELATED"/>
    <property type="match status" value="1"/>
</dbReference>
<evidence type="ECO:0000259" key="3">
    <source>
        <dbReference type="Pfam" id="PF00857"/>
    </source>
</evidence>
<dbReference type="InterPro" id="IPR000868">
    <property type="entry name" value="Isochorismatase-like_dom"/>
</dbReference>
<evidence type="ECO:0000313" key="5">
    <source>
        <dbReference type="Proteomes" id="UP000799750"/>
    </source>
</evidence>
<gene>
    <name evidence="4" type="ORF">BU16DRAFT_525669</name>
</gene>
<keyword evidence="5" id="KW-1185">Reference proteome</keyword>
<dbReference type="Pfam" id="PF00857">
    <property type="entry name" value="Isochorismatase"/>
    <property type="match status" value="2"/>
</dbReference>
<comment type="similarity">
    <text evidence="1">Belongs to the isochorismatase family.</text>
</comment>
<feature type="domain" description="Isochorismatase-like" evidence="3">
    <location>
        <begin position="62"/>
        <end position="164"/>
    </location>
</feature>
<evidence type="ECO:0000313" key="4">
    <source>
        <dbReference type="EMBL" id="KAF2498107.1"/>
    </source>
</evidence>
<dbReference type="OrthoDB" id="167809at2759"/>
<dbReference type="PANTHER" id="PTHR43540:SF9">
    <property type="entry name" value="FAMILY HYDROLASE, PUTATIVE (AFU_ORTHOLOGUE AFUA_2G08700)-RELATED"/>
    <property type="match status" value="1"/>
</dbReference>
<reference evidence="4" key="1">
    <citation type="journal article" date="2020" name="Stud. Mycol.">
        <title>101 Dothideomycetes genomes: a test case for predicting lifestyles and emergence of pathogens.</title>
        <authorList>
            <person name="Haridas S."/>
            <person name="Albert R."/>
            <person name="Binder M."/>
            <person name="Bloem J."/>
            <person name="Labutti K."/>
            <person name="Salamov A."/>
            <person name="Andreopoulos B."/>
            <person name="Baker S."/>
            <person name="Barry K."/>
            <person name="Bills G."/>
            <person name="Bluhm B."/>
            <person name="Cannon C."/>
            <person name="Castanera R."/>
            <person name="Culley D."/>
            <person name="Daum C."/>
            <person name="Ezra D."/>
            <person name="Gonzalez J."/>
            <person name="Henrissat B."/>
            <person name="Kuo A."/>
            <person name="Liang C."/>
            <person name="Lipzen A."/>
            <person name="Lutzoni F."/>
            <person name="Magnuson J."/>
            <person name="Mondo S."/>
            <person name="Nolan M."/>
            <person name="Ohm R."/>
            <person name="Pangilinan J."/>
            <person name="Park H.-J."/>
            <person name="Ramirez L."/>
            <person name="Alfaro M."/>
            <person name="Sun H."/>
            <person name="Tritt A."/>
            <person name="Yoshinaga Y."/>
            <person name="Zwiers L.-H."/>
            <person name="Turgeon B."/>
            <person name="Goodwin S."/>
            <person name="Spatafora J."/>
            <person name="Crous P."/>
            <person name="Grigoriev I."/>
        </authorList>
    </citation>
    <scope>NUCLEOTIDE SEQUENCE</scope>
    <source>
        <strain evidence="4">CBS 269.34</strain>
    </source>
</reference>
<feature type="domain" description="Isochorismatase-like" evidence="3">
    <location>
        <begin position="219"/>
        <end position="311"/>
    </location>
</feature>
<dbReference type="Proteomes" id="UP000799750">
    <property type="component" value="Unassembled WGS sequence"/>
</dbReference>
<accession>A0A6A6R3W9</accession>
<evidence type="ECO:0000256" key="2">
    <source>
        <dbReference type="ARBA" id="ARBA00022801"/>
    </source>
</evidence>
<organism evidence="4 5">
    <name type="scientific">Lophium mytilinum</name>
    <dbReference type="NCBI Taxonomy" id="390894"/>
    <lineage>
        <taxon>Eukaryota</taxon>
        <taxon>Fungi</taxon>
        <taxon>Dikarya</taxon>
        <taxon>Ascomycota</taxon>
        <taxon>Pezizomycotina</taxon>
        <taxon>Dothideomycetes</taxon>
        <taxon>Pleosporomycetidae</taxon>
        <taxon>Mytilinidiales</taxon>
        <taxon>Mytilinidiaceae</taxon>
        <taxon>Lophium</taxon>
    </lineage>
</organism>
<protein>
    <submittedName>
        <fullName evidence="4">Isochorismatase family protein</fullName>
    </submittedName>
</protein>
<evidence type="ECO:0000256" key="1">
    <source>
        <dbReference type="ARBA" id="ARBA00006336"/>
    </source>
</evidence>
<dbReference type="GO" id="GO:0016787">
    <property type="term" value="F:hydrolase activity"/>
    <property type="evidence" value="ECO:0007669"/>
    <property type="project" value="UniProtKB-KW"/>
</dbReference>
<proteinExistence type="inferred from homology"/>
<dbReference type="SUPFAM" id="SSF52499">
    <property type="entry name" value="Isochorismatase-like hydrolases"/>
    <property type="match status" value="1"/>
</dbReference>
<dbReference type="InterPro" id="IPR036380">
    <property type="entry name" value="Isochorismatase-like_sf"/>
</dbReference>
<dbReference type="AlphaFoldDB" id="A0A6A6R3W9"/>
<dbReference type="EMBL" id="MU004186">
    <property type="protein sequence ID" value="KAF2498107.1"/>
    <property type="molecule type" value="Genomic_DNA"/>
</dbReference>
<name>A0A6A6R3W9_9PEZI</name>
<keyword evidence="2" id="KW-0378">Hydrolase</keyword>
<dbReference type="InterPro" id="IPR050272">
    <property type="entry name" value="Isochorismatase-like_hydrls"/>
</dbReference>
<sequence>MTSEETSEHRTAVIGNASNFWLHSSRTGFDLTHPPTPSEMAPGPRLKLETSTSPITLSPASSALVIIDMQNFFLSPSFGRTKGPGHKAADNLLNHAIPAARKAGIQIIWLNWGLSDEDLDKMPPGVMRAFGFQAIVETIEETAKGRPHVDPFRERPDSIGVDKHGDVRFRGGHASLENGKDGRIYKGLGSSCGIVTLANGEAVDAGRLLVRGAWNAALFPPLDAAFKEGEKLSEVPDVWIHKNRMSGMWGASTLCEEFLEAHGIKSLLFAGVNTDQCVSGTFTDAFSKGYDCILLNDCCGTTSPAYAQQCIEFNAAKTWGFAMNSEDFAKGVEEMEK</sequence>